<comment type="caution">
    <text evidence="2">The sequence shown here is derived from an EMBL/GenBank/DDBJ whole genome shotgun (WGS) entry which is preliminary data.</text>
</comment>
<accession>A0A8B2NTA1</accession>
<dbReference type="EMBL" id="QHHQ01000001">
    <property type="protein sequence ID" value="RAI03437.1"/>
    <property type="molecule type" value="Genomic_DNA"/>
</dbReference>
<proteinExistence type="predicted"/>
<keyword evidence="1" id="KW-0812">Transmembrane</keyword>
<evidence type="ECO:0000313" key="3">
    <source>
        <dbReference type="Proteomes" id="UP000249590"/>
    </source>
</evidence>
<feature type="transmembrane region" description="Helical" evidence="1">
    <location>
        <begin position="40"/>
        <end position="63"/>
    </location>
</feature>
<dbReference type="RefSeq" id="WP_111342126.1">
    <property type="nucleotide sequence ID" value="NZ_QHHQ01000001.1"/>
</dbReference>
<dbReference type="InterPro" id="IPR049713">
    <property type="entry name" value="Pr6Pr-like"/>
</dbReference>
<feature type="transmembrane region" description="Helical" evidence="1">
    <location>
        <begin position="107"/>
        <end position="125"/>
    </location>
</feature>
<organism evidence="2 3">
    <name type="scientific">Acuticoccus sediminis</name>
    <dbReference type="NCBI Taxonomy" id="2184697"/>
    <lineage>
        <taxon>Bacteria</taxon>
        <taxon>Pseudomonadati</taxon>
        <taxon>Pseudomonadota</taxon>
        <taxon>Alphaproteobacteria</taxon>
        <taxon>Hyphomicrobiales</taxon>
        <taxon>Amorphaceae</taxon>
        <taxon>Acuticoccus</taxon>
    </lineage>
</organism>
<name>A0A8B2NTA1_9HYPH</name>
<feature type="transmembrane region" description="Helical" evidence="1">
    <location>
        <begin position="75"/>
        <end position="95"/>
    </location>
</feature>
<keyword evidence="1" id="KW-1133">Transmembrane helix</keyword>
<feature type="transmembrane region" description="Helical" evidence="1">
    <location>
        <begin position="137"/>
        <end position="155"/>
    </location>
</feature>
<dbReference type="NCBIfam" id="NF038065">
    <property type="entry name" value="Pr6Pr"/>
    <property type="match status" value="1"/>
</dbReference>
<sequence length="211" mass="22632">MPGRLLAGLAAAVAATAVILQFVATTWNFAAEGKTALDALWRLAGFFTIWGNIAVALVGGTVALRPARWFADARVRLATLSAIIIVGLVYAVLLRYQLQQSHGLQRFASHLLHDVVPPLFTVAWIAGRHGRLALRDALWAIVLPGVYLVYVLFRSTLGGFEPYWFLDLATLGPALYARNAAGLAFAFAAMGLLVVLADRGLGRLAQHPSSG</sequence>
<protein>
    <recommendedName>
        <fullName evidence="4">FAR-17a/AIG1-like protein</fullName>
    </recommendedName>
</protein>
<dbReference type="OrthoDB" id="9809977at2"/>
<gene>
    <name evidence="2" type="ORF">DLJ53_02700</name>
</gene>
<keyword evidence="1" id="KW-0472">Membrane</keyword>
<dbReference type="Proteomes" id="UP000249590">
    <property type="component" value="Unassembled WGS sequence"/>
</dbReference>
<feature type="transmembrane region" description="Helical" evidence="1">
    <location>
        <begin position="175"/>
        <end position="197"/>
    </location>
</feature>
<reference evidence="2 3" key="1">
    <citation type="submission" date="2018-05" db="EMBL/GenBank/DDBJ databases">
        <title>Acuticoccus sediminis sp. nov., isolated from deep-sea sediment of Indian Ocean.</title>
        <authorList>
            <person name="Liu X."/>
            <person name="Lai Q."/>
            <person name="Du Y."/>
            <person name="Sun F."/>
            <person name="Zhang X."/>
            <person name="Wang S."/>
            <person name="Shao Z."/>
        </authorList>
    </citation>
    <scope>NUCLEOTIDE SEQUENCE [LARGE SCALE GENOMIC DNA]</scope>
    <source>
        <strain evidence="2 3">PTG4-2</strain>
    </source>
</reference>
<evidence type="ECO:0000313" key="2">
    <source>
        <dbReference type="EMBL" id="RAI03437.1"/>
    </source>
</evidence>
<dbReference type="AlphaFoldDB" id="A0A8B2NTA1"/>
<keyword evidence="3" id="KW-1185">Reference proteome</keyword>
<evidence type="ECO:0000256" key="1">
    <source>
        <dbReference type="SAM" id="Phobius"/>
    </source>
</evidence>
<evidence type="ECO:0008006" key="4">
    <source>
        <dbReference type="Google" id="ProtNLM"/>
    </source>
</evidence>